<dbReference type="SMART" id="SM00324">
    <property type="entry name" value="RhoGAP"/>
    <property type="match status" value="1"/>
</dbReference>
<comment type="subcellular location">
    <subcellularLocation>
        <location evidence="2">Cell projection</location>
        <location evidence="2">Dendrite</location>
    </subcellularLocation>
    <subcellularLocation>
        <location evidence="3">Cell projection</location>
        <location evidence="3">Dendritic spine</location>
    </subcellularLocation>
    <subcellularLocation>
        <location evidence="9">Presynapse</location>
    </subcellularLocation>
    <subcellularLocation>
        <location evidence="1">Recycling endosome</location>
    </subcellularLocation>
</comment>
<feature type="compositionally biased region" description="Polar residues" evidence="15">
    <location>
        <begin position="695"/>
        <end position="710"/>
    </location>
</feature>
<evidence type="ECO:0000313" key="18">
    <source>
        <dbReference type="Ensembl" id="ENSENLP00000014658.1"/>
    </source>
</evidence>
<keyword evidence="4" id="KW-0343">GTPase activation</keyword>
<evidence type="ECO:0000256" key="10">
    <source>
        <dbReference type="ARBA" id="ARBA00059236"/>
    </source>
</evidence>
<feature type="domain" description="BAR" evidence="17">
    <location>
        <begin position="8"/>
        <end position="250"/>
    </location>
</feature>
<feature type="compositionally biased region" description="Basic and acidic residues" evidence="15">
    <location>
        <begin position="480"/>
        <end position="491"/>
    </location>
</feature>
<dbReference type="PROSITE" id="PS50238">
    <property type="entry name" value="RHOGAP"/>
    <property type="match status" value="1"/>
</dbReference>
<dbReference type="InterPro" id="IPR004148">
    <property type="entry name" value="BAR_dom"/>
</dbReference>
<dbReference type="GO" id="GO:0043197">
    <property type="term" value="C:dendritic spine"/>
    <property type="evidence" value="ECO:0007669"/>
    <property type="project" value="UniProtKB-SubCell"/>
</dbReference>
<dbReference type="Gene3D" id="1.10.555.10">
    <property type="entry name" value="Rho GTPase activation protein"/>
    <property type="match status" value="1"/>
</dbReference>
<evidence type="ECO:0000256" key="3">
    <source>
        <dbReference type="ARBA" id="ARBA00004552"/>
    </source>
</evidence>
<dbReference type="InterPro" id="IPR047165">
    <property type="entry name" value="RHG17/44/SH3BP1-like"/>
</dbReference>
<reference evidence="18" key="3">
    <citation type="submission" date="2025-09" db="UniProtKB">
        <authorList>
            <consortium name="Ensembl"/>
        </authorList>
    </citation>
    <scope>IDENTIFICATION</scope>
</reference>
<feature type="compositionally biased region" description="Pro residues" evidence="15">
    <location>
        <begin position="720"/>
        <end position="730"/>
    </location>
</feature>
<dbReference type="GO" id="GO:0014069">
    <property type="term" value="C:postsynaptic density"/>
    <property type="evidence" value="ECO:0007669"/>
    <property type="project" value="TreeGrafter"/>
</dbReference>
<feature type="region of interest" description="Disordered" evidence="15">
    <location>
        <begin position="597"/>
        <end position="798"/>
    </location>
</feature>
<dbReference type="Pfam" id="PF03114">
    <property type="entry name" value="BAR"/>
    <property type="match status" value="1"/>
</dbReference>
<evidence type="ECO:0000256" key="1">
    <source>
        <dbReference type="ARBA" id="ARBA00004172"/>
    </source>
</evidence>
<keyword evidence="8" id="KW-0966">Cell projection</keyword>
<dbReference type="InterPro" id="IPR000198">
    <property type="entry name" value="RhoGAP_dom"/>
</dbReference>
<dbReference type="InterPro" id="IPR008936">
    <property type="entry name" value="Rho_GTPase_activation_prot"/>
</dbReference>
<feature type="domain" description="Rho-GAP" evidence="16">
    <location>
        <begin position="256"/>
        <end position="446"/>
    </location>
</feature>
<evidence type="ECO:0000256" key="6">
    <source>
        <dbReference type="ARBA" id="ARBA00022753"/>
    </source>
</evidence>
<dbReference type="Ensembl" id="ENSENLT00000015247.1">
    <property type="protein sequence ID" value="ENSENLP00000014658.1"/>
    <property type="gene ID" value="ENSENLG00000006672.1"/>
</dbReference>
<dbReference type="GO" id="GO:0061001">
    <property type="term" value="P:regulation of dendritic spine morphogenesis"/>
    <property type="evidence" value="ECO:0007669"/>
    <property type="project" value="TreeGrafter"/>
</dbReference>
<evidence type="ECO:0000256" key="9">
    <source>
        <dbReference type="ARBA" id="ARBA00034106"/>
    </source>
</evidence>
<proteinExistence type="predicted"/>
<feature type="region of interest" description="Disordered" evidence="15">
    <location>
        <begin position="465"/>
        <end position="496"/>
    </location>
</feature>
<evidence type="ECO:0000256" key="4">
    <source>
        <dbReference type="ARBA" id="ARBA00022468"/>
    </source>
</evidence>
<evidence type="ECO:0000256" key="13">
    <source>
        <dbReference type="ARBA" id="ARBA00074989"/>
    </source>
</evidence>
<name>A0A665U4Y8_ECHNA</name>
<evidence type="ECO:0000256" key="8">
    <source>
        <dbReference type="ARBA" id="ARBA00023273"/>
    </source>
</evidence>
<dbReference type="Proteomes" id="UP000472264">
    <property type="component" value="Chromosome 8"/>
</dbReference>
<protein>
    <recommendedName>
        <fullName evidence="12">Rho GTPase-activating protein 44</fullName>
    </recommendedName>
    <alternativeName>
        <fullName evidence="13">Rho-type GTPase-activating protein RICH2</fullName>
    </alternativeName>
    <alternativeName>
        <fullName evidence="14">RhoGAP interacting with CIP4 homologs protein 2</fullName>
    </alternativeName>
</protein>
<keyword evidence="7" id="KW-0770">Synapse</keyword>
<dbReference type="SMART" id="SM00721">
    <property type="entry name" value="BAR"/>
    <property type="match status" value="1"/>
</dbReference>
<dbReference type="GO" id="GO:0005096">
    <property type="term" value="F:GTPase activator activity"/>
    <property type="evidence" value="ECO:0007669"/>
    <property type="project" value="UniProtKB-KW"/>
</dbReference>
<keyword evidence="6" id="KW-0967">Endosome</keyword>
<dbReference type="SUPFAM" id="SSF103657">
    <property type="entry name" value="BAR/IMD domain-like"/>
    <property type="match status" value="1"/>
</dbReference>
<feature type="compositionally biased region" description="Low complexity" evidence="15">
    <location>
        <begin position="607"/>
        <end position="616"/>
    </location>
</feature>
<evidence type="ECO:0000259" key="17">
    <source>
        <dbReference type="PROSITE" id="PS51021"/>
    </source>
</evidence>
<evidence type="ECO:0000313" key="19">
    <source>
        <dbReference type="Proteomes" id="UP000472264"/>
    </source>
</evidence>
<gene>
    <name evidence="18" type="primary">arhgap44a</name>
</gene>
<evidence type="ECO:0000256" key="11">
    <source>
        <dbReference type="ARBA" id="ARBA00063387"/>
    </source>
</evidence>
<dbReference type="GO" id="GO:0031256">
    <property type="term" value="C:leading edge membrane"/>
    <property type="evidence" value="ECO:0007669"/>
    <property type="project" value="TreeGrafter"/>
</dbReference>
<evidence type="ECO:0000256" key="7">
    <source>
        <dbReference type="ARBA" id="ARBA00023018"/>
    </source>
</evidence>
<dbReference type="GO" id="GO:0035021">
    <property type="term" value="P:negative regulation of Rac protein signal transduction"/>
    <property type="evidence" value="ECO:0007669"/>
    <property type="project" value="TreeGrafter"/>
</dbReference>
<comment type="subunit">
    <text evidence="11">Interacts with BST2 (via cytoplasmic domain). Interacts (probably via PDZ-binding motif) with SHANK3 (via PDZ domain); the interaction takes place in dendritic spines and promotes GRIA1 exocytosis.</text>
</comment>
<dbReference type="GO" id="GO:0055037">
    <property type="term" value="C:recycling endosome"/>
    <property type="evidence" value="ECO:0007669"/>
    <property type="project" value="UniProtKB-SubCell"/>
</dbReference>
<dbReference type="GO" id="GO:0098887">
    <property type="term" value="P:neurotransmitter receptor transport, endosome to postsynaptic membrane"/>
    <property type="evidence" value="ECO:0007669"/>
    <property type="project" value="TreeGrafter"/>
</dbReference>
<feature type="region of interest" description="Disordered" evidence="15">
    <location>
        <begin position="162"/>
        <end position="186"/>
    </location>
</feature>
<sequence length="798" mass="87166">MKKQFNRMRQLANQTLLMCVSVLSQVEKRLDLVKQVTHSTHKKLTACLQGQQGTDVEKRSKKLPLTILAQCMVEGAAVLGDDSLLGKMLKLCGETEEKLAQELIQFEFQIERDVVEPLYVLAEVDIPNIQKQRKHLAKLVLDMDSNPDMTIVFIASRYQQSSKSSSHPSTLQPGAKSESLREEMEESANRMEICRDQLSADMYNFVAKEIDYANYFQTMIETQAEYHRKSLEILHSVLPQIKAHQEAWVEKPSFGKSLEEHLNISGREIAFPIEACVTMLLECGMQEEGLFRVAPSASKLKKLKASLDCGVLDVQEYSSDPHAIAGALKSYLRELPEPLMTTELYDEWIQASNIQDMDKRLQALMAACEKLPTDNLNNFRYLIKFLARLSEYQDANKMTPGNMAIVLGPNLLWTHTEPNMTEMMTTLSLQIVGIIEPIIQHADWFFPGEIEFNLTGSYGSPIHTNHNSNYSSMPSPDMDQSDRKQQHDQSRRPLSVATDNMMLEFYKKDGIRKIQSMGVRVMDTSWVSRKGSATLARKASSTPPGMQGPGSPADALIPEQPGELATSPSATPPLGERFCSLKSKELSPVIGHKAIQVAGPTVPPSSSPQSSSQSPHSTEHSPHTLRKGSKKLAPVPPKVPYGQSGGMSDQSTGQPSPVSLSPTPPSTPSPYGLACPPGQVPPSSPGQTPLGAPHSISSPPSMTGTLTKSRPTPKPRQRPSLPPPQPPTAPPGLSGLATAPVPQPLEQGLLDGLSPGESMSTGKHQPLAATPPPPPQVGLQRPSLRLAVALSNGDGGRV</sequence>
<evidence type="ECO:0000259" key="16">
    <source>
        <dbReference type="PROSITE" id="PS50238"/>
    </source>
</evidence>
<accession>A0A665U4Y8</accession>
<dbReference type="AlphaFoldDB" id="A0A665U4Y8"/>
<dbReference type="InterPro" id="IPR027267">
    <property type="entry name" value="AH/BAR_dom_sf"/>
</dbReference>
<dbReference type="GO" id="GO:0098886">
    <property type="term" value="P:modification of dendritic spine"/>
    <property type="evidence" value="ECO:0007669"/>
    <property type="project" value="TreeGrafter"/>
</dbReference>
<feature type="region of interest" description="Disordered" evidence="15">
    <location>
        <begin position="530"/>
        <end position="576"/>
    </location>
</feature>
<dbReference type="FunFam" id="1.20.1270.60:FF:000018">
    <property type="entry name" value="Rho GTPase activating protein 44"/>
    <property type="match status" value="1"/>
</dbReference>
<dbReference type="SUPFAM" id="SSF48350">
    <property type="entry name" value="GTPase activation domain, GAP"/>
    <property type="match status" value="1"/>
</dbReference>
<reference evidence="18" key="2">
    <citation type="submission" date="2025-08" db="UniProtKB">
        <authorList>
            <consortium name="Ensembl"/>
        </authorList>
    </citation>
    <scope>IDENTIFICATION</scope>
</reference>
<dbReference type="GO" id="GO:0048786">
    <property type="term" value="C:presynaptic active zone"/>
    <property type="evidence" value="ECO:0007669"/>
    <property type="project" value="TreeGrafter"/>
</dbReference>
<comment type="function">
    <text evidence="10">GTPase-activating protein (GAP) that stimulates the GTPase activity of Rho-type GTPases. Thereby, controls Rho-type GTPases cycling between their active GTP-bound and inactive GDP-bound states. Acts as a GAP at least for CDC42 and RAC1. In neurons, is involved in dendritic spine formation and synaptic plasticity in a specific RAC1-GAP activity. Limits the initiation of exploratory dendritic filopodia. Recruited to actin-patches that seed filopodia, binds specifically to plasma membrane sections that are deformed inward by acto-myosin mediated contractile forces. Acts through GAP activity on RAC1 to reduce actin polymerization necessary for filopodia formation. In association with SHANK3, promotes GRIA1 exocytosis from recycling endosomes and spine morphological changes associated to long-term potentiation.</text>
</comment>
<dbReference type="FunFam" id="1.10.555.10:FF:000001">
    <property type="entry name" value="Rho GTPase activating protein 44"/>
    <property type="match status" value="1"/>
</dbReference>
<dbReference type="PANTHER" id="PTHR14130:SF13">
    <property type="entry name" value="RHO GTPASE-ACTIVATING PROTEIN 44"/>
    <property type="match status" value="1"/>
</dbReference>
<dbReference type="GO" id="GO:0032956">
    <property type="term" value="P:regulation of actin cytoskeleton organization"/>
    <property type="evidence" value="ECO:0007669"/>
    <property type="project" value="TreeGrafter"/>
</dbReference>
<evidence type="ECO:0000256" key="14">
    <source>
        <dbReference type="ARBA" id="ARBA00076927"/>
    </source>
</evidence>
<keyword evidence="19" id="KW-1185">Reference proteome</keyword>
<keyword evidence="5" id="KW-0597">Phosphoprotein</keyword>
<evidence type="ECO:0000256" key="5">
    <source>
        <dbReference type="ARBA" id="ARBA00022553"/>
    </source>
</evidence>
<organism evidence="18 19">
    <name type="scientific">Echeneis naucrates</name>
    <name type="common">Live sharksucker</name>
    <dbReference type="NCBI Taxonomy" id="173247"/>
    <lineage>
        <taxon>Eukaryota</taxon>
        <taxon>Metazoa</taxon>
        <taxon>Chordata</taxon>
        <taxon>Craniata</taxon>
        <taxon>Vertebrata</taxon>
        <taxon>Euteleostomi</taxon>
        <taxon>Actinopterygii</taxon>
        <taxon>Neopterygii</taxon>
        <taxon>Teleostei</taxon>
        <taxon>Neoteleostei</taxon>
        <taxon>Acanthomorphata</taxon>
        <taxon>Carangaria</taxon>
        <taxon>Carangiformes</taxon>
        <taxon>Echeneidae</taxon>
        <taxon>Echeneis</taxon>
    </lineage>
</organism>
<evidence type="ECO:0000256" key="15">
    <source>
        <dbReference type="SAM" id="MobiDB-lite"/>
    </source>
</evidence>
<dbReference type="PROSITE" id="PS51021">
    <property type="entry name" value="BAR"/>
    <property type="match status" value="1"/>
</dbReference>
<evidence type="ECO:0000256" key="2">
    <source>
        <dbReference type="ARBA" id="ARBA00004279"/>
    </source>
</evidence>
<evidence type="ECO:0000256" key="12">
    <source>
        <dbReference type="ARBA" id="ARBA00070278"/>
    </source>
</evidence>
<dbReference type="GO" id="GO:0007165">
    <property type="term" value="P:signal transduction"/>
    <property type="evidence" value="ECO:0007669"/>
    <property type="project" value="InterPro"/>
</dbReference>
<reference evidence="18" key="1">
    <citation type="submission" date="2021-04" db="EMBL/GenBank/DDBJ databases">
        <authorList>
            <consortium name="Wellcome Sanger Institute Data Sharing"/>
        </authorList>
    </citation>
    <scope>NUCLEOTIDE SEQUENCE [LARGE SCALE GENOMIC DNA]</scope>
</reference>
<dbReference type="Pfam" id="PF00620">
    <property type="entry name" value="RhoGAP"/>
    <property type="match status" value="1"/>
</dbReference>
<dbReference type="Gene3D" id="1.20.1270.60">
    <property type="entry name" value="Arfaptin homology (AH) domain/BAR domain"/>
    <property type="match status" value="1"/>
</dbReference>
<feature type="compositionally biased region" description="Low complexity" evidence="15">
    <location>
        <begin position="162"/>
        <end position="172"/>
    </location>
</feature>
<dbReference type="PANTHER" id="PTHR14130">
    <property type="entry name" value="3BP-1 RELATED RHOGAP"/>
    <property type="match status" value="1"/>
</dbReference>